<dbReference type="AlphaFoldDB" id="A0A1D8NAB8"/>
<name>A0A1D8NAB8_YARLL</name>
<dbReference type="GeneID" id="94582898"/>
<dbReference type="VEuPathDB" id="FungiDB:YALI1_C12682g"/>
<proteinExistence type="predicted"/>
<evidence type="ECO:0000313" key="1">
    <source>
        <dbReference type="EMBL" id="AOW02564.1"/>
    </source>
</evidence>
<evidence type="ECO:0000313" key="2">
    <source>
        <dbReference type="Proteomes" id="UP000182444"/>
    </source>
</evidence>
<dbReference type="Proteomes" id="UP000182444">
    <property type="component" value="Chromosome 1C"/>
</dbReference>
<reference evidence="1 2" key="1">
    <citation type="journal article" date="2016" name="PLoS ONE">
        <title>Sequence Assembly of Yarrowia lipolytica Strain W29/CLIB89 Shows Transposable Element Diversity.</title>
        <authorList>
            <person name="Magnan C."/>
            <person name="Yu J."/>
            <person name="Chang I."/>
            <person name="Jahn E."/>
            <person name="Kanomata Y."/>
            <person name="Wu J."/>
            <person name="Zeller M."/>
            <person name="Oakes M."/>
            <person name="Baldi P."/>
            <person name="Sandmeyer S."/>
        </authorList>
    </citation>
    <scope>NUCLEOTIDE SEQUENCE [LARGE SCALE GENOMIC DNA]</scope>
    <source>
        <strain evidence="2">CLIB89(W29)</strain>
    </source>
</reference>
<dbReference type="RefSeq" id="XP_068138361.1">
    <property type="nucleotide sequence ID" value="XM_068282260.1"/>
</dbReference>
<dbReference type="EMBL" id="CP017555">
    <property type="protein sequence ID" value="AOW02564.1"/>
    <property type="molecule type" value="Genomic_DNA"/>
</dbReference>
<protein>
    <submittedName>
        <fullName evidence="1">Uncharacterized protein</fullName>
    </submittedName>
</protein>
<gene>
    <name evidence="1" type="ORF">YALI1_C12682g</name>
</gene>
<organism evidence="1 2">
    <name type="scientific">Yarrowia lipolytica</name>
    <name type="common">Candida lipolytica</name>
    <dbReference type="NCBI Taxonomy" id="4952"/>
    <lineage>
        <taxon>Eukaryota</taxon>
        <taxon>Fungi</taxon>
        <taxon>Dikarya</taxon>
        <taxon>Ascomycota</taxon>
        <taxon>Saccharomycotina</taxon>
        <taxon>Dipodascomycetes</taxon>
        <taxon>Dipodascales</taxon>
        <taxon>Dipodascales incertae sedis</taxon>
        <taxon>Yarrowia</taxon>
    </lineage>
</organism>
<accession>A0A1D8NAB8</accession>
<sequence length="158" mass="17670">MRYCAVPWRDLVAFSLGSSMLSLGSWASLPVCVSVTGRVRTRSLQQCDIAVWSLPPSTSLNLHVFLIAISTLVRLKDRDSTSTCTSVPHSTSRFVIVETLPFSAASTVPLILTSLGCSLELCHEWWTCSIWRTTQLHRSYETVADITENEETQQRQVH</sequence>